<dbReference type="InterPro" id="IPR001932">
    <property type="entry name" value="PPM-type_phosphatase-like_dom"/>
</dbReference>
<keyword evidence="4" id="KW-0418">Kinase</keyword>
<dbReference type="RefSeq" id="WP_004156062.1">
    <property type="nucleotide sequence ID" value="NZ_AAWS01000018.1"/>
</dbReference>
<keyword evidence="4" id="KW-0808">Transferase</keyword>
<proteinExistence type="predicted"/>
<feature type="transmembrane region" description="Helical" evidence="2">
    <location>
        <begin position="158"/>
        <end position="176"/>
    </location>
</feature>
<evidence type="ECO:0000259" key="3">
    <source>
        <dbReference type="Pfam" id="PF07228"/>
    </source>
</evidence>
<keyword evidence="4" id="KW-0723">Serine/threonine-protein kinase</keyword>
<feature type="transmembrane region" description="Helical" evidence="2">
    <location>
        <begin position="126"/>
        <end position="146"/>
    </location>
</feature>
<dbReference type="InterPro" id="IPR036457">
    <property type="entry name" value="PPM-type-like_dom_sf"/>
</dbReference>
<organism evidence="4 5">
    <name type="scientific">Microscilla marina ATCC 23134</name>
    <dbReference type="NCBI Taxonomy" id="313606"/>
    <lineage>
        <taxon>Bacteria</taxon>
        <taxon>Pseudomonadati</taxon>
        <taxon>Bacteroidota</taxon>
        <taxon>Cytophagia</taxon>
        <taxon>Cytophagales</taxon>
        <taxon>Microscillaceae</taxon>
        <taxon>Microscilla</taxon>
    </lineage>
</organism>
<dbReference type="PANTHER" id="PTHR43156:SF9">
    <property type="entry name" value="HAMP DOMAIN-CONTAINING PROTEIN"/>
    <property type="match status" value="1"/>
</dbReference>
<dbReference type="GO" id="GO:0004674">
    <property type="term" value="F:protein serine/threonine kinase activity"/>
    <property type="evidence" value="ECO:0007669"/>
    <property type="project" value="UniProtKB-KW"/>
</dbReference>
<keyword evidence="2" id="KW-0812">Transmembrane</keyword>
<gene>
    <name evidence="4" type="ORF">M23134_02228</name>
</gene>
<dbReference type="AlphaFoldDB" id="A1ZNK7"/>
<dbReference type="eggNOG" id="COG2208">
    <property type="taxonomic scope" value="Bacteria"/>
</dbReference>
<evidence type="ECO:0000256" key="2">
    <source>
        <dbReference type="SAM" id="Phobius"/>
    </source>
</evidence>
<reference evidence="4 5" key="1">
    <citation type="submission" date="2007-01" db="EMBL/GenBank/DDBJ databases">
        <authorList>
            <person name="Haygood M."/>
            <person name="Podell S."/>
            <person name="Anderson C."/>
            <person name="Hopkinson B."/>
            <person name="Roe K."/>
            <person name="Barbeau K."/>
            <person name="Gaasterland T."/>
            <person name="Ferriera S."/>
            <person name="Johnson J."/>
            <person name="Kravitz S."/>
            <person name="Beeson K."/>
            <person name="Sutton G."/>
            <person name="Rogers Y.-H."/>
            <person name="Friedman R."/>
            <person name="Frazier M."/>
            <person name="Venter J.C."/>
        </authorList>
    </citation>
    <scope>NUCLEOTIDE SEQUENCE [LARGE SCALE GENOMIC DNA]</scope>
    <source>
        <strain evidence="4 5">ATCC 23134</strain>
    </source>
</reference>
<keyword evidence="5" id="KW-1185">Reference proteome</keyword>
<feature type="transmembrane region" description="Helical" evidence="2">
    <location>
        <begin position="20"/>
        <end position="44"/>
    </location>
</feature>
<dbReference type="Gene3D" id="3.60.40.10">
    <property type="entry name" value="PPM-type phosphatase domain"/>
    <property type="match status" value="1"/>
</dbReference>
<dbReference type="Proteomes" id="UP000004095">
    <property type="component" value="Unassembled WGS sequence"/>
</dbReference>
<feature type="transmembrane region" description="Helical" evidence="2">
    <location>
        <begin position="50"/>
        <end position="69"/>
    </location>
</feature>
<evidence type="ECO:0000313" key="4">
    <source>
        <dbReference type="EMBL" id="EAY28118.1"/>
    </source>
</evidence>
<dbReference type="PANTHER" id="PTHR43156">
    <property type="entry name" value="STAGE II SPORULATION PROTEIN E-RELATED"/>
    <property type="match status" value="1"/>
</dbReference>
<keyword evidence="2" id="KW-1133">Transmembrane helix</keyword>
<dbReference type="GO" id="GO:0016791">
    <property type="term" value="F:phosphatase activity"/>
    <property type="evidence" value="ECO:0007669"/>
    <property type="project" value="TreeGrafter"/>
</dbReference>
<keyword evidence="1" id="KW-0378">Hydrolase</keyword>
<evidence type="ECO:0000256" key="1">
    <source>
        <dbReference type="ARBA" id="ARBA00022801"/>
    </source>
</evidence>
<feature type="domain" description="PPM-type phosphatase" evidence="3">
    <location>
        <begin position="258"/>
        <end position="454"/>
    </location>
</feature>
<dbReference type="EMBL" id="AAWS01000018">
    <property type="protein sequence ID" value="EAY28118.1"/>
    <property type="molecule type" value="Genomic_DNA"/>
</dbReference>
<dbReference type="InterPro" id="IPR052016">
    <property type="entry name" value="Bact_Sigma-Reg"/>
</dbReference>
<sequence length="456" mass="51724">MKTFLKKLIPSHVKEQNLKFFRITQWAYTVGILAHSSAIVYFGTQGYPEMMWFNVLVSVPCFVTAWVINRRGYHNLAFAFGFFELFVHQMLGAYFLGAAAGWYFWLIYLAALSFFNPHWGNSVHFLLLACIIAGFLVMLFFFAQGVYPVKPWLTRATFINNALSCLVLLSLLINYYSRAAHKAEAGLRDAVEQLYEKNEEIETQQERIVQSIHYAKVIQNAVLPTDQVLTVNFPAHFILFQPTGIVSGDFYWFSDLGKQVVVVCADCTGHGVPGGFMSMLGISYLSELVNHQRVIAPAQILEGLRQKMKDVLKNDHQENQPKDGMDVSVCTFDKTLQMVQFAGANNGIFVVNNGQLVEHKPTKNPIGMYPKEIPFVQSDIGLEPNTRIYMYTDGYIDQFGGPQGKKFLKKRLKDALLKVQHLPMLAQKQALHQVFENWRGDSFQVDDCTLIGLNVS</sequence>
<dbReference type="OrthoDB" id="980807at2"/>
<comment type="caution">
    <text evidence="4">The sequence shown here is derived from an EMBL/GenBank/DDBJ whole genome shotgun (WGS) entry which is preliminary data.</text>
</comment>
<keyword evidence="2" id="KW-0472">Membrane</keyword>
<protein>
    <submittedName>
        <fullName evidence="4">Serine/threonine protein kinases</fullName>
    </submittedName>
</protein>
<evidence type="ECO:0000313" key="5">
    <source>
        <dbReference type="Proteomes" id="UP000004095"/>
    </source>
</evidence>
<name>A1ZNK7_MICM2</name>
<accession>A1ZNK7</accession>
<dbReference type="Pfam" id="PF07228">
    <property type="entry name" value="SpoIIE"/>
    <property type="match status" value="1"/>
</dbReference>